<evidence type="ECO:0000313" key="8">
    <source>
        <dbReference type="EMBL" id="NMM61855.1"/>
    </source>
</evidence>
<proteinExistence type="inferred from homology"/>
<gene>
    <name evidence="8" type="ORF">HBE96_03965</name>
</gene>
<evidence type="ECO:0000256" key="5">
    <source>
        <dbReference type="ARBA" id="ARBA00023125"/>
    </source>
</evidence>
<feature type="binding site" evidence="7">
    <location>
        <position position="146"/>
    </location>
    <ligand>
        <name>Zn(2+)</name>
        <dbReference type="ChEBI" id="CHEBI:29105"/>
    </ligand>
</feature>
<dbReference type="GO" id="GO:0008270">
    <property type="term" value="F:zinc ion binding"/>
    <property type="evidence" value="ECO:0007669"/>
    <property type="project" value="TreeGrafter"/>
</dbReference>
<dbReference type="Gene3D" id="3.30.1490.190">
    <property type="match status" value="1"/>
</dbReference>
<keyword evidence="2" id="KW-0678">Repressor</keyword>
<keyword evidence="9" id="KW-1185">Reference proteome</keyword>
<dbReference type="InterPro" id="IPR036390">
    <property type="entry name" value="WH_DNA-bd_sf"/>
</dbReference>
<dbReference type="InterPro" id="IPR043135">
    <property type="entry name" value="Fur_C"/>
</dbReference>
<evidence type="ECO:0000256" key="2">
    <source>
        <dbReference type="ARBA" id="ARBA00022491"/>
    </source>
</evidence>
<evidence type="ECO:0000256" key="3">
    <source>
        <dbReference type="ARBA" id="ARBA00022833"/>
    </source>
</evidence>
<dbReference type="InterPro" id="IPR002481">
    <property type="entry name" value="FUR"/>
</dbReference>
<evidence type="ECO:0000313" key="9">
    <source>
        <dbReference type="Proteomes" id="UP000537131"/>
    </source>
</evidence>
<evidence type="ECO:0000256" key="4">
    <source>
        <dbReference type="ARBA" id="ARBA00023015"/>
    </source>
</evidence>
<evidence type="ECO:0000256" key="6">
    <source>
        <dbReference type="ARBA" id="ARBA00023163"/>
    </source>
</evidence>
<name>A0A7Y0EG60_9CLOT</name>
<dbReference type="EMBL" id="JABBNI010000008">
    <property type="protein sequence ID" value="NMM61855.1"/>
    <property type="molecule type" value="Genomic_DNA"/>
</dbReference>
<keyword evidence="5" id="KW-0238">DNA-binding</keyword>
<accession>A0A7Y0EG60</accession>
<reference evidence="8 9" key="1">
    <citation type="submission" date="2020-04" db="EMBL/GenBank/DDBJ databases">
        <authorList>
            <person name="Doyle D.A."/>
        </authorList>
    </citation>
    <scope>NUCLEOTIDE SEQUENCE [LARGE SCALE GENOMIC DNA]</scope>
    <source>
        <strain evidence="8 9">P21</strain>
    </source>
</reference>
<dbReference type="CDD" id="cd07153">
    <property type="entry name" value="Fur_like"/>
    <property type="match status" value="1"/>
</dbReference>
<dbReference type="Pfam" id="PF01475">
    <property type="entry name" value="FUR"/>
    <property type="match status" value="1"/>
</dbReference>
<dbReference type="Gene3D" id="1.10.10.10">
    <property type="entry name" value="Winged helix-like DNA-binding domain superfamily/Winged helix DNA-binding domain"/>
    <property type="match status" value="1"/>
</dbReference>
<dbReference type="GO" id="GO:0045892">
    <property type="term" value="P:negative regulation of DNA-templated transcription"/>
    <property type="evidence" value="ECO:0007669"/>
    <property type="project" value="TreeGrafter"/>
</dbReference>
<organism evidence="8 9">
    <name type="scientific">Clostridium muellerianum</name>
    <dbReference type="NCBI Taxonomy" id="2716538"/>
    <lineage>
        <taxon>Bacteria</taxon>
        <taxon>Bacillati</taxon>
        <taxon>Bacillota</taxon>
        <taxon>Clostridia</taxon>
        <taxon>Eubacteriales</taxon>
        <taxon>Clostridiaceae</taxon>
        <taxon>Clostridium</taxon>
    </lineage>
</organism>
<reference evidence="8 9" key="2">
    <citation type="submission" date="2020-06" db="EMBL/GenBank/DDBJ databases">
        <title>Complete Genome Sequence of Clostridium muelleri sp. nov. P21T, an Acid-Alcohol Producing Acetogen Isolated from Old Hay.</title>
        <authorList>
            <person name="Duncan K.E."/>
            <person name="Tanner R.S."/>
        </authorList>
    </citation>
    <scope>NUCLEOTIDE SEQUENCE [LARGE SCALE GENOMIC DNA]</scope>
    <source>
        <strain evidence="8 9">P21</strain>
    </source>
</reference>
<dbReference type="GO" id="GO:1900376">
    <property type="term" value="P:regulation of secondary metabolite biosynthetic process"/>
    <property type="evidence" value="ECO:0007669"/>
    <property type="project" value="TreeGrafter"/>
</dbReference>
<feature type="binding site" evidence="7">
    <location>
        <position position="102"/>
    </location>
    <ligand>
        <name>Zn(2+)</name>
        <dbReference type="ChEBI" id="CHEBI:29105"/>
    </ligand>
</feature>
<dbReference type="InterPro" id="IPR036388">
    <property type="entry name" value="WH-like_DNA-bd_sf"/>
</dbReference>
<dbReference type="PANTHER" id="PTHR33202:SF7">
    <property type="entry name" value="FERRIC UPTAKE REGULATION PROTEIN"/>
    <property type="match status" value="1"/>
</dbReference>
<keyword evidence="7" id="KW-0479">Metal-binding</keyword>
<feature type="binding site" evidence="7">
    <location>
        <position position="143"/>
    </location>
    <ligand>
        <name>Zn(2+)</name>
        <dbReference type="ChEBI" id="CHEBI:29105"/>
    </ligand>
</feature>
<comment type="caution">
    <text evidence="8">The sequence shown here is derived from an EMBL/GenBank/DDBJ whole genome shotgun (WGS) entry which is preliminary data.</text>
</comment>
<keyword evidence="6" id="KW-0804">Transcription</keyword>
<dbReference type="SUPFAM" id="SSF46785">
    <property type="entry name" value="Winged helix' DNA-binding domain"/>
    <property type="match status" value="1"/>
</dbReference>
<keyword evidence="4" id="KW-0805">Transcription regulation</keyword>
<dbReference type="AlphaFoldDB" id="A0A7Y0EG60"/>
<evidence type="ECO:0000256" key="7">
    <source>
        <dbReference type="PIRSR" id="PIRSR602481-1"/>
    </source>
</evidence>
<protein>
    <submittedName>
        <fullName evidence="8">Transcriptional repressor</fullName>
    </submittedName>
</protein>
<dbReference type="PANTHER" id="PTHR33202">
    <property type="entry name" value="ZINC UPTAKE REGULATION PROTEIN"/>
    <property type="match status" value="1"/>
</dbReference>
<dbReference type="Proteomes" id="UP000537131">
    <property type="component" value="Unassembled WGS sequence"/>
</dbReference>
<dbReference type="GO" id="GO:0000976">
    <property type="term" value="F:transcription cis-regulatory region binding"/>
    <property type="evidence" value="ECO:0007669"/>
    <property type="project" value="TreeGrafter"/>
</dbReference>
<evidence type="ECO:0000256" key="1">
    <source>
        <dbReference type="ARBA" id="ARBA00007957"/>
    </source>
</evidence>
<sequence length="162" mass="18923">MYMKKRTTDISYISEKLINSGYKITKQRCEIIKIMYENDVHMNADEIYEKVKHKKIGLSTVYRNLMILETVGVIKRINTANISYYELQAMGEIDVHAKCIKCNRVVDIKREKLAENFKELIKNIKQERKIMINSTSIVLSVICEKCKKQIISNRNSNKGRDG</sequence>
<comment type="cofactor">
    <cofactor evidence="7">
        <name>Zn(2+)</name>
        <dbReference type="ChEBI" id="CHEBI:29105"/>
    </cofactor>
    <text evidence="7">Binds 1 zinc ion per subunit.</text>
</comment>
<keyword evidence="3 7" id="KW-0862">Zinc</keyword>
<dbReference type="GO" id="GO:0003700">
    <property type="term" value="F:DNA-binding transcription factor activity"/>
    <property type="evidence" value="ECO:0007669"/>
    <property type="project" value="InterPro"/>
</dbReference>
<feature type="binding site" evidence="7">
    <location>
        <position position="99"/>
    </location>
    <ligand>
        <name>Zn(2+)</name>
        <dbReference type="ChEBI" id="CHEBI:29105"/>
    </ligand>
</feature>
<comment type="similarity">
    <text evidence="1">Belongs to the Fur family.</text>
</comment>